<dbReference type="PANTHER" id="PTHR11455">
    <property type="entry name" value="CRYPTOCHROME"/>
    <property type="match status" value="1"/>
</dbReference>
<dbReference type="SUPFAM" id="SSF52425">
    <property type="entry name" value="Cryptochrome/photolyase, N-terminal domain"/>
    <property type="match status" value="1"/>
</dbReference>
<dbReference type="Gene3D" id="3.40.50.620">
    <property type="entry name" value="HUPs"/>
    <property type="match status" value="1"/>
</dbReference>
<feature type="domain" description="Photolyase/cryptochrome alpha/beta" evidence="1">
    <location>
        <begin position="86"/>
        <end position="223"/>
    </location>
</feature>
<comment type="caution">
    <text evidence="2">The sequence shown here is derived from an EMBL/GenBank/DDBJ whole genome shotgun (WGS) entry which is preliminary data.</text>
</comment>
<dbReference type="GO" id="GO:0003904">
    <property type="term" value="F:deoxyribodipyrimidine photo-lyase activity"/>
    <property type="evidence" value="ECO:0007669"/>
    <property type="project" value="TreeGrafter"/>
</dbReference>
<gene>
    <name evidence="2" type="ORF">POCULU_LOCUS1615</name>
</gene>
<dbReference type="GO" id="GO:0071949">
    <property type="term" value="F:FAD binding"/>
    <property type="evidence" value="ECO:0007669"/>
    <property type="project" value="TreeGrafter"/>
</dbReference>
<dbReference type="EMBL" id="CAJVPJ010000127">
    <property type="protein sequence ID" value="CAG8482276.1"/>
    <property type="molecule type" value="Genomic_DNA"/>
</dbReference>
<dbReference type="GO" id="GO:0032922">
    <property type="term" value="P:circadian regulation of gene expression"/>
    <property type="evidence" value="ECO:0007669"/>
    <property type="project" value="TreeGrafter"/>
</dbReference>
<feature type="non-terminal residue" evidence="2">
    <location>
        <position position="1"/>
    </location>
</feature>
<dbReference type="PANTHER" id="PTHR11455:SF18">
    <property type="entry name" value="SI:CH1073-390K14.1"/>
    <property type="match status" value="1"/>
</dbReference>
<dbReference type="InterPro" id="IPR006050">
    <property type="entry name" value="DNA_photolyase_N"/>
</dbReference>
<dbReference type="Pfam" id="PF00875">
    <property type="entry name" value="DNA_photolyase"/>
    <property type="match status" value="1"/>
</dbReference>
<dbReference type="InterPro" id="IPR036155">
    <property type="entry name" value="Crypto/Photolyase_N_sf"/>
</dbReference>
<dbReference type="GO" id="GO:0003677">
    <property type="term" value="F:DNA binding"/>
    <property type="evidence" value="ECO:0007669"/>
    <property type="project" value="TreeGrafter"/>
</dbReference>
<dbReference type="GO" id="GO:0005634">
    <property type="term" value="C:nucleus"/>
    <property type="evidence" value="ECO:0007669"/>
    <property type="project" value="TreeGrafter"/>
</dbReference>
<dbReference type="Proteomes" id="UP000789572">
    <property type="component" value="Unassembled WGS sequence"/>
</dbReference>
<evidence type="ECO:0000259" key="1">
    <source>
        <dbReference type="PROSITE" id="PS51645"/>
    </source>
</evidence>
<proteinExistence type="predicted"/>
<dbReference type="InterPro" id="IPR014729">
    <property type="entry name" value="Rossmann-like_a/b/a_fold"/>
</dbReference>
<dbReference type="InterPro" id="IPR002081">
    <property type="entry name" value="Cryptochrome/DNA_photolyase_1"/>
</dbReference>
<name>A0A9N8WF55_9GLOM</name>
<evidence type="ECO:0000313" key="3">
    <source>
        <dbReference type="Proteomes" id="UP000789572"/>
    </source>
</evidence>
<dbReference type="AlphaFoldDB" id="A0A9N8WF55"/>
<accession>A0A9N8WF55</accession>
<dbReference type="PROSITE" id="PS51645">
    <property type="entry name" value="PHR_CRY_ALPHA_BETA"/>
    <property type="match status" value="1"/>
</dbReference>
<dbReference type="GO" id="GO:0043153">
    <property type="term" value="P:entrainment of circadian clock by photoperiod"/>
    <property type="evidence" value="ECO:0007669"/>
    <property type="project" value="TreeGrafter"/>
</dbReference>
<evidence type="ECO:0000313" key="2">
    <source>
        <dbReference type="EMBL" id="CAG8482276.1"/>
    </source>
</evidence>
<dbReference type="GO" id="GO:0005737">
    <property type="term" value="C:cytoplasm"/>
    <property type="evidence" value="ECO:0007669"/>
    <property type="project" value="TreeGrafter"/>
</dbReference>
<organism evidence="2 3">
    <name type="scientific">Paraglomus occultum</name>
    <dbReference type="NCBI Taxonomy" id="144539"/>
    <lineage>
        <taxon>Eukaryota</taxon>
        <taxon>Fungi</taxon>
        <taxon>Fungi incertae sedis</taxon>
        <taxon>Mucoromycota</taxon>
        <taxon>Glomeromycotina</taxon>
        <taxon>Glomeromycetes</taxon>
        <taxon>Paraglomerales</taxon>
        <taxon>Paraglomeraceae</taxon>
        <taxon>Paraglomus</taxon>
    </lineage>
</organism>
<dbReference type="OrthoDB" id="435881at2759"/>
<keyword evidence="3" id="KW-1185">Reference proteome</keyword>
<reference evidence="2" key="1">
    <citation type="submission" date="2021-06" db="EMBL/GenBank/DDBJ databases">
        <authorList>
            <person name="Kallberg Y."/>
            <person name="Tangrot J."/>
            <person name="Rosling A."/>
        </authorList>
    </citation>
    <scope>NUCLEOTIDE SEQUENCE</scope>
    <source>
        <strain evidence="2">IA702</strain>
    </source>
</reference>
<sequence>MPPKRKLPSTIKESAATAADFTTSLQTPSERQKTMSMGKLAIPLGKQNTSKLRITSEWSPTSASSFPPSSITTFISGLSSYGFSNENCLMWFRSDLRLQDNPALSTASRIAHANSKFLFALYIISPQDWQLHDTAAIKVNFIMRNLKILKEKLAALNIPLVVETVEERKNIARTLTDICRIINVNHVFANIEYEVDEQQRDKECQSECETHNIKLEFFHDQCVTIPGSIVSK</sequence>
<protein>
    <submittedName>
        <fullName evidence="2">2794_t:CDS:1</fullName>
    </submittedName>
</protein>